<feature type="transmembrane region" description="Helical" evidence="1">
    <location>
        <begin position="122"/>
        <end position="142"/>
    </location>
</feature>
<keyword evidence="3" id="KW-1185">Reference proteome</keyword>
<keyword evidence="1" id="KW-1133">Transmembrane helix</keyword>
<accession>A0AAV5VF19</accession>
<comment type="caution">
    <text evidence="2">The sequence shown here is derived from an EMBL/GenBank/DDBJ whole genome shotgun (WGS) entry which is preliminary data.</text>
</comment>
<feature type="transmembrane region" description="Helical" evidence="1">
    <location>
        <begin position="29"/>
        <end position="49"/>
    </location>
</feature>
<dbReference type="Proteomes" id="UP001432322">
    <property type="component" value="Unassembled WGS sequence"/>
</dbReference>
<proteinExistence type="predicted"/>
<reference evidence="2" key="1">
    <citation type="submission" date="2023-10" db="EMBL/GenBank/DDBJ databases">
        <title>Genome assembly of Pristionchus species.</title>
        <authorList>
            <person name="Yoshida K."/>
            <person name="Sommer R.J."/>
        </authorList>
    </citation>
    <scope>NUCLEOTIDE SEQUENCE</scope>
    <source>
        <strain evidence="2">RS5133</strain>
    </source>
</reference>
<dbReference type="AlphaFoldDB" id="A0AAV5VF19"/>
<name>A0AAV5VF19_9BILA</name>
<evidence type="ECO:0000313" key="2">
    <source>
        <dbReference type="EMBL" id="GMT17327.1"/>
    </source>
</evidence>
<dbReference type="EMBL" id="BTSY01000003">
    <property type="protein sequence ID" value="GMT17327.1"/>
    <property type="molecule type" value="Genomic_DNA"/>
</dbReference>
<feature type="transmembrane region" description="Helical" evidence="1">
    <location>
        <begin position="148"/>
        <end position="171"/>
    </location>
</feature>
<feature type="non-terminal residue" evidence="2">
    <location>
        <position position="246"/>
    </location>
</feature>
<evidence type="ECO:0000313" key="3">
    <source>
        <dbReference type="Proteomes" id="UP001432322"/>
    </source>
</evidence>
<evidence type="ECO:0008006" key="4">
    <source>
        <dbReference type="Google" id="ProtNLM"/>
    </source>
</evidence>
<gene>
    <name evidence="2" type="ORF">PFISCL1PPCAC_8624</name>
</gene>
<protein>
    <recommendedName>
        <fullName evidence="4">G protein-coupled receptor</fullName>
    </recommendedName>
</protein>
<keyword evidence="1" id="KW-0472">Membrane</keyword>
<sequence length="246" mass="27911">MESILVKTGDHYSKKDANIDYSGMLSVDIASAFLFTLFLGVLVSFRFLFFYEEGPCARRQCVEVPNTYNKRCRFGRQRLLWQTRHAISETTFFFDTLVHFIINLSTQLAMPLHHCYEYKRTVLTLLFNSPVLILFVLLRSFWIPYLFLATFIFSLFGSTNIPLFACPLLLLKGASPSSPSSCSISLSSPTSCLIRLLTRGAIFSVFVAERNPFSTIPRGVVLIGTRPFLFEEADAIIPERGVDTRS</sequence>
<evidence type="ECO:0000256" key="1">
    <source>
        <dbReference type="SAM" id="Phobius"/>
    </source>
</evidence>
<organism evidence="2 3">
    <name type="scientific">Pristionchus fissidentatus</name>
    <dbReference type="NCBI Taxonomy" id="1538716"/>
    <lineage>
        <taxon>Eukaryota</taxon>
        <taxon>Metazoa</taxon>
        <taxon>Ecdysozoa</taxon>
        <taxon>Nematoda</taxon>
        <taxon>Chromadorea</taxon>
        <taxon>Rhabditida</taxon>
        <taxon>Rhabditina</taxon>
        <taxon>Diplogasteromorpha</taxon>
        <taxon>Diplogasteroidea</taxon>
        <taxon>Neodiplogasteridae</taxon>
        <taxon>Pristionchus</taxon>
    </lineage>
</organism>
<keyword evidence="1" id="KW-0812">Transmembrane</keyword>